<dbReference type="Gene3D" id="3.20.20.70">
    <property type="entry name" value="Aldolase class I"/>
    <property type="match status" value="1"/>
</dbReference>
<evidence type="ECO:0000313" key="9">
    <source>
        <dbReference type="EMBL" id="QPJ65197.1"/>
    </source>
</evidence>
<dbReference type="Pfam" id="PF04055">
    <property type="entry name" value="Radical_SAM"/>
    <property type="match status" value="1"/>
</dbReference>
<name>A0A7T0C2J1_9BACT</name>
<dbReference type="PANTHER" id="PTHR11228:SF7">
    <property type="entry name" value="PQQA PEPTIDE CYCLASE"/>
    <property type="match status" value="1"/>
</dbReference>
<dbReference type="InterPro" id="IPR023885">
    <property type="entry name" value="4Fe4S-binding_SPASM_dom"/>
</dbReference>
<dbReference type="InterPro" id="IPR034391">
    <property type="entry name" value="AdoMet-like_SPASM_containing"/>
</dbReference>
<dbReference type="NCBIfam" id="TIGR04085">
    <property type="entry name" value="rSAM_more_4Fe4S"/>
    <property type="match status" value="1"/>
</dbReference>
<evidence type="ECO:0000313" key="10">
    <source>
        <dbReference type="Proteomes" id="UP000594464"/>
    </source>
</evidence>
<comment type="cofactor">
    <cofactor evidence="1">
        <name>[4Fe-4S] cluster</name>
        <dbReference type="ChEBI" id="CHEBI:49883"/>
    </cofactor>
</comment>
<protein>
    <submittedName>
        <fullName evidence="9">Radical SAM protein</fullName>
    </submittedName>
</protein>
<dbReference type="CDD" id="cd01335">
    <property type="entry name" value="Radical_SAM"/>
    <property type="match status" value="1"/>
</dbReference>
<dbReference type="EMBL" id="CP048620">
    <property type="protein sequence ID" value="QPJ65197.1"/>
    <property type="molecule type" value="Genomic_DNA"/>
</dbReference>
<organism evidence="9 10">
    <name type="scientific">Candidatus Nitrohelix vancouverensis</name>
    <dbReference type="NCBI Taxonomy" id="2705534"/>
    <lineage>
        <taxon>Bacteria</taxon>
        <taxon>Pseudomonadati</taxon>
        <taxon>Nitrospinota/Tectimicrobiota group</taxon>
        <taxon>Nitrospinota</taxon>
        <taxon>Nitrospinia</taxon>
        <taxon>Nitrospinales</taxon>
        <taxon>Nitrospinaceae</taxon>
        <taxon>Candidatus Nitrohelix</taxon>
    </lineage>
</organism>
<dbReference type="SFLD" id="SFLDG01387">
    <property type="entry name" value="BtrN-like_SPASM_domain_contain"/>
    <property type="match status" value="1"/>
</dbReference>
<dbReference type="InterPro" id="IPR007197">
    <property type="entry name" value="rSAM"/>
</dbReference>
<proteinExistence type="predicted"/>
<keyword evidence="6" id="KW-0411">Iron-sulfur</keyword>
<dbReference type="PANTHER" id="PTHR11228">
    <property type="entry name" value="RADICAL SAM DOMAIN PROTEIN"/>
    <property type="match status" value="1"/>
</dbReference>
<evidence type="ECO:0000256" key="2">
    <source>
        <dbReference type="ARBA" id="ARBA00022485"/>
    </source>
</evidence>
<accession>A0A7T0C2J1</accession>
<evidence type="ECO:0000259" key="7">
    <source>
        <dbReference type="Pfam" id="PF04055"/>
    </source>
</evidence>
<dbReference type="SFLD" id="SFLDG01067">
    <property type="entry name" value="SPASM/twitch_domain_containing"/>
    <property type="match status" value="1"/>
</dbReference>
<reference evidence="10" key="1">
    <citation type="submission" date="2020-02" db="EMBL/GenBank/DDBJ databases">
        <title>Genomic and physiological characterization of two novel Nitrospinaceae genera.</title>
        <authorList>
            <person name="Mueller A.J."/>
            <person name="Jung M.-Y."/>
            <person name="Strachan C.R."/>
            <person name="Herbold C.W."/>
            <person name="Kirkegaard R.H."/>
            <person name="Daims H."/>
        </authorList>
    </citation>
    <scope>NUCLEOTIDE SEQUENCE [LARGE SCALE GENOMIC DNA]</scope>
</reference>
<dbReference type="Proteomes" id="UP000594464">
    <property type="component" value="Chromosome"/>
</dbReference>
<gene>
    <name evidence="9" type="ORF">G3M78_07265</name>
</gene>
<evidence type="ECO:0000256" key="6">
    <source>
        <dbReference type="ARBA" id="ARBA00023014"/>
    </source>
</evidence>
<dbReference type="GO" id="GO:0003824">
    <property type="term" value="F:catalytic activity"/>
    <property type="evidence" value="ECO:0007669"/>
    <property type="project" value="InterPro"/>
</dbReference>
<evidence type="ECO:0000256" key="4">
    <source>
        <dbReference type="ARBA" id="ARBA00022723"/>
    </source>
</evidence>
<keyword evidence="3" id="KW-0949">S-adenosyl-L-methionine</keyword>
<dbReference type="InterPro" id="IPR058240">
    <property type="entry name" value="rSAM_sf"/>
</dbReference>
<evidence type="ECO:0000256" key="3">
    <source>
        <dbReference type="ARBA" id="ARBA00022691"/>
    </source>
</evidence>
<dbReference type="SUPFAM" id="SSF102114">
    <property type="entry name" value="Radical SAM enzymes"/>
    <property type="match status" value="1"/>
</dbReference>
<evidence type="ECO:0000256" key="5">
    <source>
        <dbReference type="ARBA" id="ARBA00023004"/>
    </source>
</evidence>
<dbReference type="AlphaFoldDB" id="A0A7T0C2J1"/>
<keyword evidence="5" id="KW-0408">Iron</keyword>
<dbReference type="InterPro" id="IPR050377">
    <property type="entry name" value="Radical_SAM_PqqE_MftC-like"/>
</dbReference>
<sequence>MIDLRRRFNRLKIKLSYRLGISRLSSMPKMLNLDPTNHCNLKCPLCPTGLGDESVDRGTMKLEEYKKVVDKLGKWLQSVNLYSWGEPFLNKSVVDMVSYTANENKIRTITSSHFNNISDEQIEKLSVSGLDKIIVSVDGATQEVYEKYRVGGQIDAVFGNMRKLVAAKRKNNSSIKIVWNFLVMKQNEHEMDMARQIAAEIGVELTFSIMRTNLKDDILGKVEDNVEKDKEWIPQSPDYNPYDLEKKERKNPITFCKRPWMETFVNWNGDVFPCGCVMTEKQYSMGNVFEQEFEDIWNGPKYIAARKELLDQPNDMKTICHTCKENGYYTP</sequence>
<dbReference type="KEGG" id="nva:G3M78_07265"/>
<keyword evidence="2" id="KW-0004">4Fe-4S</keyword>
<feature type="domain" description="Radical SAM core" evidence="7">
    <location>
        <begin position="35"/>
        <end position="190"/>
    </location>
</feature>
<dbReference type="GO" id="GO:0051536">
    <property type="term" value="F:iron-sulfur cluster binding"/>
    <property type="evidence" value="ECO:0007669"/>
    <property type="project" value="UniProtKB-KW"/>
</dbReference>
<evidence type="ECO:0000256" key="1">
    <source>
        <dbReference type="ARBA" id="ARBA00001966"/>
    </source>
</evidence>
<dbReference type="Pfam" id="PF13186">
    <property type="entry name" value="SPASM"/>
    <property type="match status" value="1"/>
</dbReference>
<dbReference type="GO" id="GO:0046872">
    <property type="term" value="F:metal ion binding"/>
    <property type="evidence" value="ECO:0007669"/>
    <property type="project" value="UniProtKB-KW"/>
</dbReference>
<feature type="domain" description="4Fe4S-binding SPASM" evidence="8">
    <location>
        <begin position="256"/>
        <end position="324"/>
    </location>
</feature>
<evidence type="ECO:0000259" key="8">
    <source>
        <dbReference type="Pfam" id="PF13186"/>
    </source>
</evidence>
<dbReference type="SFLD" id="SFLDS00029">
    <property type="entry name" value="Radical_SAM"/>
    <property type="match status" value="1"/>
</dbReference>
<dbReference type="CDD" id="cd21109">
    <property type="entry name" value="SPASM"/>
    <property type="match status" value="1"/>
</dbReference>
<dbReference type="InterPro" id="IPR013785">
    <property type="entry name" value="Aldolase_TIM"/>
</dbReference>
<keyword evidence="4" id="KW-0479">Metal-binding</keyword>